<feature type="compositionally biased region" description="Low complexity" evidence="1">
    <location>
        <begin position="173"/>
        <end position="197"/>
    </location>
</feature>
<sequence length="304" mass="32459">MLFLQDYMRQLLSGGAVSRWKMSKFELLENRSQPCYKQTSRNGFEASLVRHGGACRVPSRAPGLDAGGEDSCFLRVPQRWAVDDELTAGAEREDVFPGVGRHPAGPQCLPAHVLDLELPVGLHRHETVVQPVARPRLPQHYAVPGVAQRQVAVVLQRQLVDAVDDGGSDRSHVVGVEHGVGRGRPSGSRSPGARSAGYPRHRPPRRSVHVEAPVVPEDEGVGPGGRLGAAPPELGWSGARIPVVAEDDELAIELQLEVAVDALVPGAAGPGGGAIVVHHQVAVLLHDQRVLLVPKVLAVRQTLA</sequence>
<dbReference type="AlphaFoldDB" id="A0A9E7KIH4"/>
<protein>
    <submittedName>
        <fullName evidence="2">Uncharacterized protein</fullName>
    </submittedName>
</protein>
<organism evidence="2 3">
    <name type="scientific">Musa troglodytarum</name>
    <name type="common">fe'i banana</name>
    <dbReference type="NCBI Taxonomy" id="320322"/>
    <lineage>
        <taxon>Eukaryota</taxon>
        <taxon>Viridiplantae</taxon>
        <taxon>Streptophyta</taxon>
        <taxon>Embryophyta</taxon>
        <taxon>Tracheophyta</taxon>
        <taxon>Spermatophyta</taxon>
        <taxon>Magnoliopsida</taxon>
        <taxon>Liliopsida</taxon>
        <taxon>Zingiberales</taxon>
        <taxon>Musaceae</taxon>
        <taxon>Musa</taxon>
    </lineage>
</organism>
<dbReference type="Proteomes" id="UP001055439">
    <property type="component" value="Chromosome 7"/>
</dbReference>
<feature type="region of interest" description="Disordered" evidence="1">
    <location>
        <begin position="164"/>
        <end position="232"/>
    </location>
</feature>
<reference evidence="2" key="1">
    <citation type="submission" date="2022-05" db="EMBL/GenBank/DDBJ databases">
        <title>The Musa troglodytarum L. genome provides insights into the mechanism of non-climacteric behaviour and enrichment of carotenoids.</title>
        <authorList>
            <person name="Wang J."/>
        </authorList>
    </citation>
    <scope>NUCLEOTIDE SEQUENCE</scope>
    <source>
        <tissue evidence="2">Leaf</tissue>
    </source>
</reference>
<evidence type="ECO:0000313" key="2">
    <source>
        <dbReference type="EMBL" id="URE19807.1"/>
    </source>
</evidence>
<gene>
    <name evidence="2" type="ORF">MUK42_11655</name>
</gene>
<name>A0A9E7KIH4_9LILI</name>
<evidence type="ECO:0000313" key="3">
    <source>
        <dbReference type="Proteomes" id="UP001055439"/>
    </source>
</evidence>
<proteinExistence type="predicted"/>
<evidence type="ECO:0000256" key="1">
    <source>
        <dbReference type="SAM" id="MobiDB-lite"/>
    </source>
</evidence>
<keyword evidence="3" id="KW-1185">Reference proteome</keyword>
<accession>A0A9E7KIH4</accession>
<dbReference type="EMBL" id="CP097509">
    <property type="protein sequence ID" value="URE19807.1"/>
    <property type="molecule type" value="Genomic_DNA"/>
</dbReference>